<keyword evidence="6" id="KW-1185">Reference proteome</keyword>
<name>A0ABV9FQ17_9NOCA</name>
<dbReference type="PRINTS" id="PR00080">
    <property type="entry name" value="SDRFAMILY"/>
</dbReference>
<reference evidence="6" key="1">
    <citation type="journal article" date="2019" name="Int. J. Syst. Evol. Microbiol.">
        <title>The Global Catalogue of Microorganisms (GCM) 10K type strain sequencing project: providing services to taxonomists for standard genome sequencing and annotation.</title>
        <authorList>
            <consortium name="The Broad Institute Genomics Platform"/>
            <consortium name="The Broad Institute Genome Sequencing Center for Infectious Disease"/>
            <person name="Wu L."/>
            <person name="Ma J."/>
        </authorList>
    </citation>
    <scope>NUCLEOTIDE SEQUENCE [LARGE SCALE GENOMIC DNA]</scope>
    <source>
        <strain evidence="6">CCUG 54520</strain>
    </source>
</reference>
<protein>
    <submittedName>
        <fullName evidence="5">Mycofactocin-coupled SDR family oxidoreductase</fullName>
    </submittedName>
</protein>
<evidence type="ECO:0000256" key="3">
    <source>
        <dbReference type="ARBA" id="ARBA00023027"/>
    </source>
</evidence>
<comment type="caution">
    <text evidence="5">The sequence shown here is derived from an EMBL/GenBank/DDBJ whole genome shotgun (WGS) entry which is preliminary data.</text>
</comment>
<keyword evidence="3" id="KW-0520">NAD</keyword>
<dbReference type="Pfam" id="PF00106">
    <property type="entry name" value="adh_short"/>
    <property type="match status" value="1"/>
</dbReference>
<dbReference type="Proteomes" id="UP001595914">
    <property type="component" value="Unassembled WGS sequence"/>
</dbReference>
<evidence type="ECO:0000313" key="6">
    <source>
        <dbReference type="Proteomes" id="UP001595914"/>
    </source>
</evidence>
<evidence type="ECO:0000313" key="5">
    <source>
        <dbReference type="EMBL" id="MFC4603722.1"/>
    </source>
</evidence>
<dbReference type="InterPro" id="IPR023985">
    <property type="entry name" value="SDR_subfam_1"/>
</dbReference>
<evidence type="ECO:0000256" key="2">
    <source>
        <dbReference type="ARBA" id="ARBA00023002"/>
    </source>
</evidence>
<proteinExistence type="inferred from homology"/>
<dbReference type="Gene3D" id="3.40.50.720">
    <property type="entry name" value="NAD(P)-binding Rossmann-like Domain"/>
    <property type="match status" value="1"/>
</dbReference>
<dbReference type="InterPro" id="IPR002347">
    <property type="entry name" value="SDR_fam"/>
</dbReference>
<dbReference type="PRINTS" id="PR00081">
    <property type="entry name" value="GDHRDH"/>
</dbReference>
<keyword evidence="2" id="KW-0560">Oxidoreductase</keyword>
<comment type="similarity">
    <text evidence="1 4">Belongs to the short-chain dehydrogenases/reductases (SDR) family.</text>
</comment>
<dbReference type="PANTHER" id="PTHR42760:SF133">
    <property type="entry name" value="3-OXOACYL-[ACYL-CARRIER-PROTEIN] REDUCTASE"/>
    <property type="match status" value="1"/>
</dbReference>
<organism evidence="5 6">
    <name type="scientific">Rhodococcus kronopolitis</name>
    <dbReference type="NCBI Taxonomy" id="1460226"/>
    <lineage>
        <taxon>Bacteria</taxon>
        <taxon>Bacillati</taxon>
        <taxon>Actinomycetota</taxon>
        <taxon>Actinomycetes</taxon>
        <taxon>Mycobacteriales</taxon>
        <taxon>Nocardiaceae</taxon>
        <taxon>Rhodococcus</taxon>
    </lineage>
</organism>
<accession>A0ABV9FQ17</accession>
<dbReference type="InterPro" id="IPR020904">
    <property type="entry name" value="Sc_DH/Rdtase_CS"/>
</dbReference>
<sequence>MDDFQGKVALVTGAARGQGRAHAVAFAERGADVVICDRCEDSAQVFYPLATEADLAETVRLVEATGRRCIAVKADTGDRAAMDALVARAESEFGRIDIAVANAGVSVASPIQSMTSAQWDETINSNLTGVFNTLGAVSPGMIERGYGRIVTISSMLGRAGNTNMVAYAASKWGVIGLSKSAALDLAGHGITVNVIAPGNISTPMIHNDALYSLMRPDLDAPTAEDVAPVFQSLHAQPVPWLEAEEISRAVLFFAAEASAHISGTVLPIDAGNAARVTG</sequence>
<dbReference type="InterPro" id="IPR036291">
    <property type="entry name" value="NAD(P)-bd_dom_sf"/>
</dbReference>
<evidence type="ECO:0000256" key="1">
    <source>
        <dbReference type="ARBA" id="ARBA00006484"/>
    </source>
</evidence>
<dbReference type="RefSeq" id="WP_378415929.1">
    <property type="nucleotide sequence ID" value="NZ_JBHSFO010000003.1"/>
</dbReference>
<evidence type="ECO:0000256" key="4">
    <source>
        <dbReference type="RuleBase" id="RU000363"/>
    </source>
</evidence>
<dbReference type="PROSITE" id="PS00061">
    <property type="entry name" value="ADH_SHORT"/>
    <property type="match status" value="1"/>
</dbReference>
<dbReference type="SUPFAM" id="SSF51735">
    <property type="entry name" value="NAD(P)-binding Rossmann-fold domains"/>
    <property type="match status" value="1"/>
</dbReference>
<dbReference type="EMBL" id="JBHSFO010000003">
    <property type="protein sequence ID" value="MFC4603722.1"/>
    <property type="molecule type" value="Genomic_DNA"/>
</dbReference>
<gene>
    <name evidence="5" type="ORF">ACFO6S_08525</name>
</gene>
<dbReference type="NCBIfam" id="TIGR03971">
    <property type="entry name" value="SDR_subfam_1"/>
    <property type="match status" value="1"/>
</dbReference>
<dbReference type="PANTHER" id="PTHR42760">
    <property type="entry name" value="SHORT-CHAIN DEHYDROGENASES/REDUCTASES FAMILY MEMBER"/>
    <property type="match status" value="1"/>
</dbReference>